<organism evidence="6">
    <name type="scientific">marine metagenome</name>
    <dbReference type="NCBI Taxonomy" id="408172"/>
    <lineage>
        <taxon>unclassified sequences</taxon>
        <taxon>metagenomes</taxon>
        <taxon>ecological metagenomes</taxon>
    </lineage>
</organism>
<evidence type="ECO:0000313" key="6">
    <source>
        <dbReference type="EMBL" id="SVC36956.1"/>
    </source>
</evidence>
<evidence type="ECO:0000256" key="1">
    <source>
        <dbReference type="ARBA" id="ARBA00022448"/>
    </source>
</evidence>
<dbReference type="NCBIfam" id="TIGR01189">
    <property type="entry name" value="ccmA"/>
    <property type="match status" value="1"/>
</dbReference>
<protein>
    <recommendedName>
        <fullName evidence="5">ABC transporter domain-containing protein</fullName>
    </recommendedName>
</protein>
<dbReference type="InterPro" id="IPR003439">
    <property type="entry name" value="ABC_transporter-like_ATP-bd"/>
</dbReference>
<dbReference type="InterPro" id="IPR005895">
    <property type="entry name" value="ABC_transptr_haem_export_CcmA"/>
</dbReference>
<dbReference type="InterPro" id="IPR027417">
    <property type="entry name" value="P-loop_NTPase"/>
</dbReference>
<dbReference type="Gene3D" id="3.40.50.300">
    <property type="entry name" value="P-loop containing nucleotide triphosphate hydrolases"/>
    <property type="match status" value="1"/>
</dbReference>
<dbReference type="GO" id="GO:0022857">
    <property type="term" value="F:transmembrane transporter activity"/>
    <property type="evidence" value="ECO:0007669"/>
    <property type="project" value="InterPro"/>
</dbReference>
<dbReference type="InterPro" id="IPR003593">
    <property type="entry name" value="AAA+_ATPase"/>
</dbReference>
<feature type="non-terminal residue" evidence="6">
    <location>
        <position position="1"/>
    </location>
</feature>
<gene>
    <name evidence="6" type="ORF">METZ01_LOCUS289810</name>
</gene>
<dbReference type="PANTHER" id="PTHR42939">
    <property type="entry name" value="ABC TRANSPORTER ATP-BINDING PROTEIN ALBC-RELATED"/>
    <property type="match status" value="1"/>
</dbReference>
<feature type="domain" description="ABC transporter" evidence="5">
    <location>
        <begin position="5"/>
        <end position="195"/>
    </location>
</feature>
<dbReference type="CDD" id="cd03230">
    <property type="entry name" value="ABC_DR_subfamily_A"/>
    <property type="match status" value="1"/>
</dbReference>
<proteinExistence type="predicted"/>
<dbReference type="PROSITE" id="PS50893">
    <property type="entry name" value="ABC_TRANSPORTER_2"/>
    <property type="match status" value="1"/>
</dbReference>
<evidence type="ECO:0000256" key="3">
    <source>
        <dbReference type="ARBA" id="ARBA00022748"/>
    </source>
</evidence>
<evidence type="ECO:0000256" key="2">
    <source>
        <dbReference type="ARBA" id="ARBA00022741"/>
    </source>
</evidence>
<evidence type="ECO:0000256" key="4">
    <source>
        <dbReference type="ARBA" id="ARBA00022840"/>
    </source>
</evidence>
<feature type="non-terminal residue" evidence="6">
    <location>
        <position position="197"/>
    </location>
</feature>
<dbReference type="GO" id="GO:0005524">
    <property type="term" value="F:ATP binding"/>
    <property type="evidence" value="ECO:0007669"/>
    <property type="project" value="UniProtKB-KW"/>
</dbReference>
<dbReference type="EMBL" id="UINC01087521">
    <property type="protein sequence ID" value="SVC36956.1"/>
    <property type="molecule type" value="Genomic_DNA"/>
</dbReference>
<keyword evidence="4" id="KW-0067">ATP-binding</keyword>
<dbReference type="SUPFAM" id="SSF52540">
    <property type="entry name" value="P-loop containing nucleoside triphosphate hydrolases"/>
    <property type="match status" value="1"/>
</dbReference>
<accession>A0A382LK39</accession>
<dbReference type="PANTHER" id="PTHR42939:SF1">
    <property type="entry name" value="ABC TRANSPORTER ATP-BINDING PROTEIN ALBC-RELATED"/>
    <property type="match status" value="1"/>
</dbReference>
<dbReference type="GO" id="GO:0017004">
    <property type="term" value="P:cytochrome complex assembly"/>
    <property type="evidence" value="ECO:0007669"/>
    <property type="project" value="UniProtKB-KW"/>
</dbReference>
<evidence type="ECO:0000259" key="5">
    <source>
        <dbReference type="PROSITE" id="PS50893"/>
    </source>
</evidence>
<dbReference type="InterPro" id="IPR051782">
    <property type="entry name" value="ABC_Transporter_VariousFunc"/>
</dbReference>
<keyword evidence="3" id="KW-0201">Cytochrome c-type biogenesis</keyword>
<keyword evidence="2" id="KW-0547">Nucleotide-binding</keyword>
<keyword evidence="1" id="KW-0813">Transport</keyword>
<dbReference type="SMART" id="SM00382">
    <property type="entry name" value="AAA"/>
    <property type="match status" value="1"/>
</dbReference>
<dbReference type="GO" id="GO:0016887">
    <property type="term" value="F:ATP hydrolysis activity"/>
    <property type="evidence" value="ECO:0007669"/>
    <property type="project" value="InterPro"/>
</dbReference>
<name>A0A382LK39_9ZZZZ</name>
<sequence length="197" mass="21881">VDVLLKVENVTKSYGRNRVLHRLCLSVEPSEVVVIRGINGSGKTTLLSIIASLVSCDYGTVKILGQDLRSNSHRVRSDLAFVAHQPFLYSQLTVKENLEFFGRLNSIDSLDSTILEKAALIGLYDRLDSKIATLSHGYIKRVAIARALLHNPRILLFDEPESGLDQDSLMLFERIIGDQLEAGKSIVMTTHATQISY</sequence>
<reference evidence="6" key="1">
    <citation type="submission" date="2018-05" db="EMBL/GenBank/DDBJ databases">
        <authorList>
            <person name="Lanie J.A."/>
            <person name="Ng W.-L."/>
            <person name="Kazmierczak K.M."/>
            <person name="Andrzejewski T.M."/>
            <person name="Davidsen T.M."/>
            <person name="Wayne K.J."/>
            <person name="Tettelin H."/>
            <person name="Glass J.I."/>
            <person name="Rusch D."/>
            <person name="Podicherti R."/>
            <person name="Tsui H.-C.T."/>
            <person name="Winkler M.E."/>
        </authorList>
    </citation>
    <scope>NUCLEOTIDE SEQUENCE</scope>
</reference>
<dbReference type="Pfam" id="PF00005">
    <property type="entry name" value="ABC_tran"/>
    <property type="match status" value="1"/>
</dbReference>
<dbReference type="AlphaFoldDB" id="A0A382LK39"/>